<dbReference type="Proteomes" id="UP000461409">
    <property type="component" value="Unassembled WGS sequence"/>
</dbReference>
<reference evidence="2 3" key="1">
    <citation type="submission" date="2019-12" db="EMBL/GenBank/DDBJ databases">
        <authorList>
            <person name="Lee S.D."/>
        </authorList>
    </citation>
    <scope>NUCLEOTIDE SEQUENCE [LARGE SCALE GENOMIC DNA]</scope>
    <source>
        <strain evidence="2 3">GH3-10</strain>
    </source>
</reference>
<name>A0A844XFA5_9SPHN</name>
<keyword evidence="3" id="KW-1185">Reference proteome</keyword>
<evidence type="ECO:0000313" key="2">
    <source>
        <dbReference type="EMBL" id="MWV28433.1"/>
    </source>
</evidence>
<gene>
    <name evidence="2" type="ORF">GRF63_11005</name>
</gene>
<dbReference type="AlphaFoldDB" id="A0A844XFA5"/>
<reference evidence="2 3" key="2">
    <citation type="submission" date="2020-02" db="EMBL/GenBank/DDBJ databases">
        <title>Erythrobacter dongmakensis sp. nov., isolated from a tidal mudflat.</title>
        <authorList>
            <person name="Kim I.S."/>
        </authorList>
    </citation>
    <scope>NUCLEOTIDE SEQUENCE [LARGE SCALE GENOMIC DNA]</scope>
    <source>
        <strain evidence="2 3">GH3-10</strain>
    </source>
</reference>
<dbReference type="EMBL" id="WUBR01000002">
    <property type="protein sequence ID" value="MWV28433.1"/>
    <property type="molecule type" value="Genomic_DNA"/>
</dbReference>
<evidence type="ECO:0000313" key="3">
    <source>
        <dbReference type="Proteomes" id="UP000461409"/>
    </source>
</evidence>
<dbReference type="Gene3D" id="2.60.120.380">
    <property type="match status" value="2"/>
</dbReference>
<sequence>MAMTIRAAVLLAGIGAAAVNLAALGAQAQVRDLDQESSDVRLFQGEVDGRAAVFQITVPANTTLQIDAIARDDFDPMMRVLNQNGVVIAQDDDGGEDLNPRVYIPAAGEERRITIEVDGFAAEWSEGDTSYGGAFDLRLSPSEYAAPQIRTVTYGARETGTFMGEEHLFTMQGQAGQMVEIALVALNDELDPTLELRDAAGEVMALDDDGGEGLNALLRHRFTDDGTYTIVADVLSEGKGDYRLRVRDMREVAPQAPLQVIDFDSAMTGELARVDDETGEETLLPTHIDYQLSEAAKAAIRAGDGAVEIHMRANQSGDPDFGGAIDSYIELGFETPLGFTVAQEDDDGGEGSDALLAINLSALSDKPDLLDMLRIRARSFGGVGGGFILKIEK</sequence>
<evidence type="ECO:0008006" key="4">
    <source>
        <dbReference type="Google" id="ProtNLM"/>
    </source>
</evidence>
<keyword evidence="1" id="KW-0732">Signal</keyword>
<feature type="signal peptide" evidence="1">
    <location>
        <begin position="1"/>
        <end position="22"/>
    </location>
</feature>
<comment type="caution">
    <text evidence="2">The sequence shown here is derived from an EMBL/GenBank/DDBJ whole genome shotgun (WGS) entry which is preliminary data.</text>
</comment>
<feature type="chain" id="PRO_5033022637" description="Peptidase C-terminal archaeal/bacterial domain-containing protein" evidence="1">
    <location>
        <begin position="23"/>
        <end position="393"/>
    </location>
</feature>
<organism evidence="2 3">
    <name type="scientific">Aurantiacibacter rhizosphaerae</name>
    <dbReference type="NCBI Taxonomy" id="2691582"/>
    <lineage>
        <taxon>Bacteria</taxon>
        <taxon>Pseudomonadati</taxon>
        <taxon>Pseudomonadota</taxon>
        <taxon>Alphaproteobacteria</taxon>
        <taxon>Sphingomonadales</taxon>
        <taxon>Erythrobacteraceae</taxon>
        <taxon>Aurantiacibacter</taxon>
    </lineage>
</organism>
<dbReference type="RefSeq" id="WP_160486031.1">
    <property type="nucleotide sequence ID" value="NZ_WUBR01000002.1"/>
</dbReference>
<proteinExistence type="predicted"/>
<accession>A0A844XFA5</accession>
<evidence type="ECO:0000256" key="1">
    <source>
        <dbReference type="SAM" id="SignalP"/>
    </source>
</evidence>
<protein>
    <recommendedName>
        <fullName evidence="4">Peptidase C-terminal archaeal/bacterial domain-containing protein</fullName>
    </recommendedName>
</protein>